<feature type="domain" description="DUF4397" evidence="3">
    <location>
        <begin position="36"/>
        <end position="157"/>
    </location>
</feature>
<evidence type="ECO:0000256" key="2">
    <source>
        <dbReference type="SAM" id="SignalP"/>
    </source>
</evidence>
<accession>A0A239DT07</accession>
<dbReference type="Pfam" id="PF14344">
    <property type="entry name" value="DUF4397"/>
    <property type="match status" value="1"/>
</dbReference>
<keyword evidence="5" id="KW-1185">Reference proteome</keyword>
<keyword evidence="1" id="KW-0812">Transmembrane</keyword>
<dbReference type="RefSeq" id="WP_089305116.1">
    <property type="nucleotide sequence ID" value="NZ_FZOO01000003.1"/>
</dbReference>
<protein>
    <recommendedName>
        <fullName evidence="3">DUF4397 domain-containing protein</fullName>
    </recommendedName>
</protein>
<evidence type="ECO:0000256" key="1">
    <source>
        <dbReference type="SAM" id="Phobius"/>
    </source>
</evidence>
<feature type="chain" id="PRO_5012895945" description="DUF4397 domain-containing protein" evidence="2">
    <location>
        <begin position="30"/>
        <end position="284"/>
    </location>
</feature>
<dbReference type="Proteomes" id="UP000198373">
    <property type="component" value="Unassembled WGS sequence"/>
</dbReference>
<reference evidence="5" key="1">
    <citation type="submission" date="2017-06" db="EMBL/GenBank/DDBJ databases">
        <authorList>
            <person name="Varghese N."/>
            <person name="Submissions S."/>
        </authorList>
    </citation>
    <scope>NUCLEOTIDE SEQUENCE [LARGE SCALE GENOMIC DNA]</scope>
    <source>
        <strain evidence="5">DSM 46839</strain>
    </source>
</reference>
<keyword evidence="2" id="KW-0732">Signal</keyword>
<organism evidence="4 5">
    <name type="scientific">Geodermatophilus pulveris</name>
    <dbReference type="NCBI Taxonomy" id="1564159"/>
    <lineage>
        <taxon>Bacteria</taxon>
        <taxon>Bacillati</taxon>
        <taxon>Actinomycetota</taxon>
        <taxon>Actinomycetes</taxon>
        <taxon>Geodermatophilales</taxon>
        <taxon>Geodermatophilaceae</taxon>
        <taxon>Geodermatophilus</taxon>
    </lineage>
</organism>
<evidence type="ECO:0000259" key="3">
    <source>
        <dbReference type="Pfam" id="PF14344"/>
    </source>
</evidence>
<evidence type="ECO:0000313" key="5">
    <source>
        <dbReference type="Proteomes" id="UP000198373"/>
    </source>
</evidence>
<dbReference type="OrthoDB" id="9783299at2"/>
<name>A0A239DT07_9ACTN</name>
<proteinExistence type="predicted"/>
<dbReference type="EMBL" id="FZOO01000003">
    <property type="protein sequence ID" value="SNS35339.1"/>
    <property type="molecule type" value="Genomic_DNA"/>
</dbReference>
<evidence type="ECO:0000313" key="4">
    <source>
        <dbReference type="EMBL" id="SNS35339.1"/>
    </source>
</evidence>
<dbReference type="AlphaFoldDB" id="A0A239DT07"/>
<keyword evidence="1" id="KW-0472">Membrane</keyword>
<dbReference type="InterPro" id="IPR025510">
    <property type="entry name" value="DUF4397"/>
</dbReference>
<feature type="transmembrane region" description="Helical" evidence="1">
    <location>
        <begin position="251"/>
        <end position="272"/>
    </location>
</feature>
<gene>
    <name evidence="4" type="ORF">SAMN06893096_103346</name>
</gene>
<feature type="signal peptide" evidence="2">
    <location>
        <begin position="1"/>
        <end position="29"/>
    </location>
</feature>
<keyword evidence="1" id="KW-1133">Transmembrane helix</keyword>
<sequence length="284" mass="27488">MPTPVRPVRALAAGLLVAASAALAPPAAAATEEGLFRLAHLSPDTPAGDVYVDSVADPDVRLTFPGVGYGTLSDYREVPAGAYTVSMLPVGAPPGAPPILSATVDVAPGSARTVAGLGPAADLGLEVLEDDLTLPPADRARVRVVAAAAGAGSLDVATDDGAVVASDLAFASATEHVEVPGGPATLTVTPDGGPAAQLPVDLAAGSVYTLLVLDDGAGGLTVRRALDAAGSTTVPVGGVETGAGGLAGGPAGAAVLGAGVVLVAAAVVGVRARPGRRPARHRAR</sequence>